<dbReference type="RefSeq" id="WP_188667968.1">
    <property type="nucleotide sequence ID" value="NZ_BMJI01000009.1"/>
</dbReference>
<dbReference type="SUPFAM" id="SSF51679">
    <property type="entry name" value="Bacterial luciferase-like"/>
    <property type="match status" value="1"/>
</dbReference>
<evidence type="ECO:0000313" key="4">
    <source>
        <dbReference type="EMBL" id="GGC90960.1"/>
    </source>
</evidence>
<protein>
    <submittedName>
        <fullName evidence="4">Oxidoreductase</fullName>
    </submittedName>
</protein>
<reference evidence="5" key="1">
    <citation type="journal article" date="2019" name="Int. J. Syst. Evol. Microbiol.">
        <title>The Global Catalogue of Microorganisms (GCM) 10K type strain sequencing project: providing services to taxonomists for standard genome sequencing and annotation.</title>
        <authorList>
            <consortium name="The Broad Institute Genomics Platform"/>
            <consortium name="The Broad Institute Genome Sequencing Center for Infectious Disease"/>
            <person name="Wu L."/>
            <person name="Ma J."/>
        </authorList>
    </citation>
    <scope>NUCLEOTIDE SEQUENCE [LARGE SCALE GENOMIC DNA]</scope>
    <source>
        <strain evidence="5">CGMCC 1.15480</strain>
    </source>
</reference>
<name>A0ABQ1P4K4_9MICC</name>
<comment type="caution">
    <text evidence="4">The sequence shown here is derived from an EMBL/GenBank/DDBJ whole genome shotgun (WGS) entry which is preliminary data.</text>
</comment>
<dbReference type="InterPro" id="IPR036661">
    <property type="entry name" value="Luciferase-like_sf"/>
</dbReference>
<evidence type="ECO:0000256" key="1">
    <source>
        <dbReference type="ARBA" id="ARBA00023002"/>
    </source>
</evidence>
<keyword evidence="1" id="KW-0560">Oxidoreductase</keyword>
<dbReference type="Gene3D" id="3.20.20.30">
    <property type="entry name" value="Luciferase-like domain"/>
    <property type="match status" value="1"/>
</dbReference>
<feature type="domain" description="Luciferase-like" evidence="3">
    <location>
        <begin position="7"/>
        <end position="301"/>
    </location>
</feature>
<evidence type="ECO:0000259" key="3">
    <source>
        <dbReference type="Pfam" id="PF00296"/>
    </source>
</evidence>
<keyword evidence="2" id="KW-0503">Monooxygenase</keyword>
<evidence type="ECO:0000313" key="5">
    <source>
        <dbReference type="Proteomes" id="UP000597761"/>
    </source>
</evidence>
<dbReference type="Proteomes" id="UP000597761">
    <property type="component" value="Unassembled WGS sequence"/>
</dbReference>
<dbReference type="CDD" id="cd00347">
    <property type="entry name" value="Flavin_utilizing_monoxygenases"/>
    <property type="match status" value="1"/>
</dbReference>
<sequence>MALELGLNTFGDVQPGPDGEPLPHAVVLRNVLAEAELADRLGLDYIAVGEHHRADYAISAPEVVLAAIAGRTERIRLGSAVTVLSSDDPVRVHQRFATLDALSSGRAEMVLGRGSFIESFPLFGFQLEDYEDLFEEKLNLLTRIRAGGAVSWSGRTRAALTGQHVYPEPEHGPLPTWVGVGGSPESVIRAARYGLRVEFAIIGGRPAAFAPLRDLYRRALAEFGHPADTPVAAHCPGYVAATDEQARDEFWPHWSAHHAVIGRERGWPPPSRTAFDAQCDDGGALFVGSPETVARRVRQAAADLDLTRFDLKYSMGTLPHENLMRCIELYGAEVAPRVRAG</sequence>
<evidence type="ECO:0000256" key="2">
    <source>
        <dbReference type="ARBA" id="ARBA00023033"/>
    </source>
</evidence>
<dbReference type="InterPro" id="IPR022290">
    <property type="entry name" value="LLM_Atu2307-like"/>
</dbReference>
<organism evidence="4 5">
    <name type="scientific">Tersicoccus solisilvae</name>
    <dbReference type="NCBI Taxonomy" id="1882339"/>
    <lineage>
        <taxon>Bacteria</taxon>
        <taxon>Bacillati</taxon>
        <taxon>Actinomycetota</taxon>
        <taxon>Actinomycetes</taxon>
        <taxon>Micrococcales</taxon>
        <taxon>Micrococcaceae</taxon>
        <taxon>Tersicoccus</taxon>
    </lineage>
</organism>
<dbReference type="NCBIfam" id="TIGR03858">
    <property type="entry name" value="LLM_2I7G"/>
    <property type="match status" value="1"/>
</dbReference>
<keyword evidence="5" id="KW-1185">Reference proteome</keyword>
<dbReference type="InterPro" id="IPR011251">
    <property type="entry name" value="Luciferase-like_dom"/>
</dbReference>
<dbReference type="EMBL" id="BMJI01000009">
    <property type="protein sequence ID" value="GGC90960.1"/>
    <property type="molecule type" value="Genomic_DNA"/>
</dbReference>
<accession>A0ABQ1P4K4</accession>
<gene>
    <name evidence="4" type="ORF">GCM10011512_17510</name>
</gene>
<dbReference type="InterPro" id="IPR050766">
    <property type="entry name" value="Bact_Lucif_Oxidored"/>
</dbReference>
<dbReference type="Pfam" id="PF00296">
    <property type="entry name" value="Bac_luciferase"/>
    <property type="match status" value="1"/>
</dbReference>
<dbReference type="PANTHER" id="PTHR30137:SF8">
    <property type="entry name" value="BLR5498 PROTEIN"/>
    <property type="match status" value="1"/>
</dbReference>
<dbReference type="PANTHER" id="PTHR30137">
    <property type="entry name" value="LUCIFERASE-LIKE MONOOXYGENASE"/>
    <property type="match status" value="1"/>
</dbReference>
<proteinExistence type="predicted"/>